<dbReference type="Proteomes" id="UP000262582">
    <property type="component" value="Chromosome"/>
</dbReference>
<dbReference type="EMBL" id="CP032097">
    <property type="protein sequence ID" value="AXX93992.1"/>
    <property type="molecule type" value="Genomic_DNA"/>
</dbReference>
<organism evidence="2 4">
    <name type="scientific">Arcobacter ellisii</name>
    <dbReference type="NCBI Taxonomy" id="913109"/>
    <lineage>
        <taxon>Bacteria</taxon>
        <taxon>Pseudomonadati</taxon>
        <taxon>Campylobacterota</taxon>
        <taxon>Epsilonproteobacteria</taxon>
        <taxon>Campylobacterales</taxon>
        <taxon>Arcobacteraceae</taxon>
        <taxon>Arcobacter</taxon>
    </lineage>
</organism>
<dbReference type="Proteomes" id="UP000290588">
    <property type="component" value="Unassembled WGS sequence"/>
</dbReference>
<evidence type="ECO:0000313" key="1">
    <source>
        <dbReference type="EMBL" id="AXX93992.1"/>
    </source>
</evidence>
<evidence type="ECO:0000313" key="3">
    <source>
        <dbReference type="Proteomes" id="UP000262582"/>
    </source>
</evidence>
<reference evidence="2 4" key="1">
    <citation type="submission" date="2017-09" db="EMBL/GenBank/DDBJ databases">
        <title>Genomics of the genus Arcobacter.</title>
        <authorList>
            <person name="Perez-Cataluna A."/>
            <person name="Figueras M.J."/>
            <person name="Salas-Masso N."/>
        </authorList>
    </citation>
    <scope>NUCLEOTIDE SEQUENCE [LARGE SCALE GENOMIC DNA]</scope>
    <source>
        <strain evidence="2 4">CECT 7837</strain>
    </source>
</reference>
<gene>
    <name evidence="1" type="ORF">AELL_0297</name>
    <name evidence="2" type="ORF">CP962_13970</name>
</gene>
<dbReference type="EMBL" id="NXIG01000023">
    <property type="protein sequence ID" value="RXI28327.1"/>
    <property type="molecule type" value="Genomic_DNA"/>
</dbReference>
<name>A0A347U564_9BACT</name>
<dbReference type="AlphaFoldDB" id="A0A347U564"/>
<evidence type="ECO:0000313" key="4">
    <source>
        <dbReference type="Proteomes" id="UP000290588"/>
    </source>
</evidence>
<reference evidence="1 3" key="2">
    <citation type="submission" date="2018-08" db="EMBL/GenBank/DDBJ databases">
        <title>Complete genome of the Arcobacter ellisii type strain LMG 26155.</title>
        <authorList>
            <person name="Miller W.G."/>
            <person name="Yee E."/>
            <person name="Bono J.L."/>
        </authorList>
    </citation>
    <scope>NUCLEOTIDE SEQUENCE [LARGE SCALE GENOMIC DNA]</scope>
    <source>
        <strain evidence="1 3">LMG 26155</strain>
    </source>
</reference>
<dbReference type="KEGG" id="aell:AELL_0297"/>
<protein>
    <submittedName>
        <fullName evidence="2">Uncharacterized protein</fullName>
    </submittedName>
</protein>
<proteinExistence type="predicted"/>
<sequence>MNSKRILLKWLSRKTNYINYRKNENINDFYERLSKLLVSSGLHFEDLAPSKCYLIANLNNNDNEIDDKIIYELKDPNTDRKKYYLKKYSSFNLKINEYIHDVIELIEFSKNFSFEKEKIKANAILIKIFKELNKKKMNIEIDNTIINNITYEKIFNTLGNISISEFKEYDSNYEEFREIFIQHIKVKTRDIKEVGIFNPVIIEHDIFEDMYYLCEINPIRTKKNKINFIKYVDNFYDNYNINSDKSKQIFKLEKYFKYARQDYDENFAYFDPFKHLEKYKEKYENIEKRFHIRGIDFNSFLIELFDFFNLLQYEVVCFQQKNLLNSIISLKSKNRIMTINEYIDSKLKIMENLHNNREYEIRILRALRESDLKKTTEISELSFFKENKDLLEDAEIIFSFILELLNISEKSSLDFIYKVYKNEVKEIIKKYKLIKKEEKDIHNMILDLILFYGDSSKEKLRNPYNNRIREIFLENQNKKILNKIDDNFEENFIKKYSKKFDKYRPFKIMYENKKYKEAYYL</sequence>
<accession>A0A347U564</accession>
<keyword evidence="3" id="KW-1185">Reference proteome</keyword>
<dbReference type="RefSeq" id="WP_118916240.1">
    <property type="nucleotide sequence ID" value="NZ_CP032097.1"/>
</dbReference>
<evidence type="ECO:0000313" key="2">
    <source>
        <dbReference type="EMBL" id="RXI28327.1"/>
    </source>
</evidence>